<comment type="subcellular location">
    <subcellularLocation>
        <location evidence="1">Cell membrane</location>
        <topology evidence="1">Multi-pass membrane protein</topology>
    </subcellularLocation>
</comment>
<name>A0A9X0CL72_9CNID</name>
<comment type="caution">
    <text evidence="13">The sequence shown here is derived from an EMBL/GenBank/DDBJ whole genome shotgun (WGS) entry which is preliminary data.</text>
</comment>
<dbReference type="PROSITE" id="PS00237">
    <property type="entry name" value="G_PROTEIN_RECEP_F1_1"/>
    <property type="match status" value="1"/>
</dbReference>
<reference evidence="13" key="1">
    <citation type="submission" date="2023-01" db="EMBL/GenBank/DDBJ databases">
        <title>Genome assembly of the deep-sea coral Lophelia pertusa.</title>
        <authorList>
            <person name="Herrera S."/>
            <person name="Cordes E."/>
        </authorList>
    </citation>
    <scope>NUCLEOTIDE SEQUENCE</scope>
    <source>
        <strain evidence="13">USNM1676648</strain>
        <tissue evidence="13">Polyp</tissue>
    </source>
</reference>
<keyword evidence="9 10" id="KW-0807">Transducer</keyword>
<dbReference type="PROSITE" id="PS50262">
    <property type="entry name" value="G_PROTEIN_RECEP_F1_2"/>
    <property type="match status" value="1"/>
</dbReference>
<dbReference type="Pfam" id="PF00001">
    <property type="entry name" value="7tm_1"/>
    <property type="match status" value="1"/>
</dbReference>
<keyword evidence="5 10" id="KW-0297">G-protein coupled receptor</keyword>
<keyword evidence="3 10" id="KW-0812">Transmembrane</keyword>
<dbReference type="InterPro" id="IPR000276">
    <property type="entry name" value="GPCR_Rhodpsn"/>
</dbReference>
<keyword evidence="6 11" id="KW-0472">Membrane</keyword>
<evidence type="ECO:0000313" key="13">
    <source>
        <dbReference type="EMBL" id="KAJ7363472.1"/>
    </source>
</evidence>
<feature type="transmembrane region" description="Helical" evidence="11">
    <location>
        <begin position="287"/>
        <end position="303"/>
    </location>
</feature>
<comment type="similarity">
    <text evidence="10">Belongs to the G-protein coupled receptor 1 family.</text>
</comment>
<sequence length="390" mass="44243">MNLSSLLQGDNNASFTTPNAPVDPVEFNSTAVLMSFLIFLALFGNGLVILAFYRFHQLRTITNYFVISLAVADILVASLAMPCWMYIGLTDLSMIPRDKQLNTVLYYSWQYMDILCSTASIVNLCVISVDRHLAIHSPLTYHSRMTPKRAKVSIAFAWLFAFFCASLSVASVILKPLWPISGRAYAIFISFVAFFLPLLILIGVYSKIGCIALRQVREICAVNTEIQHGIQREHSMTFRRELRVTKMLGIVVGAFVLCWGPFFAVVLLYAVCPACPNFYGLVPTSKWLHYANSTLNPIIYMFFTRTFRSAFRRLLVRGLCCKTLPHGGRLFNLNIWKNGSVEPYESFSVRKTYHEETTEIHRRKTRDNLGEMTASIEHTKIYQLSVTTST</sequence>
<evidence type="ECO:0000256" key="10">
    <source>
        <dbReference type="RuleBase" id="RU000688"/>
    </source>
</evidence>
<keyword evidence="8 10" id="KW-0675">Receptor</keyword>
<evidence type="ECO:0000256" key="5">
    <source>
        <dbReference type="ARBA" id="ARBA00023040"/>
    </source>
</evidence>
<feature type="transmembrane region" description="Helical" evidence="11">
    <location>
        <begin position="185"/>
        <end position="205"/>
    </location>
</feature>
<dbReference type="Proteomes" id="UP001163046">
    <property type="component" value="Unassembled WGS sequence"/>
</dbReference>
<keyword evidence="7" id="KW-1015">Disulfide bond</keyword>
<evidence type="ECO:0000256" key="4">
    <source>
        <dbReference type="ARBA" id="ARBA00022989"/>
    </source>
</evidence>
<evidence type="ECO:0000313" key="14">
    <source>
        <dbReference type="Proteomes" id="UP001163046"/>
    </source>
</evidence>
<dbReference type="EMBL" id="MU827305">
    <property type="protein sequence ID" value="KAJ7363472.1"/>
    <property type="molecule type" value="Genomic_DNA"/>
</dbReference>
<dbReference type="Gene3D" id="1.20.1070.10">
    <property type="entry name" value="Rhodopsin 7-helix transmembrane proteins"/>
    <property type="match status" value="1"/>
</dbReference>
<keyword evidence="4 11" id="KW-1133">Transmembrane helix</keyword>
<evidence type="ECO:0000256" key="11">
    <source>
        <dbReference type="SAM" id="Phobius"/>
    </source>
</evidence>
<dbReference type="GO" id="GO:0071880">
    <property type="term" value="P:adenylate cyclase-activating adrenergic receptor signaling pathway"/>
    <property type="evidence" value="ECO:0007669"/>
    <property type="project" value="TreeGrafter"/>
</dbReference>
<feature type="transmembrane region" description="Helical" evidence="11">
    <location>
        <begin position="150"/>
        <end position="173"/>
    </location>
</feature>
<dbReference type="SUPFAM" id="SSF81321">
    <property type="entry name" value="Family A G protein-coupled receptor-like"/>
    <property type="match status" value="1"/>
</dbReference>
<evidence type="ECO:0000256" key="8">
    <source>
        <dbReference type="ARBA" id="ARBA00023170"/>
    </source>
</evidence>
<evidence type="ECO:0000256" key="1">
    <source>
        <dbReference type="ARBA" id="ARBA00004651"/>
    </source>
</evidence>
<evidence type="ECO:0000256" key="7">
    <source>
        <dbReference type="ARBA" id="ARBA00023157"/>
    </source>
</evidence>
<dbReference type="GO" id="GO:0005886">
    <property type="term" value="C:plasma membrane"/>
    <property type="evidence" value="ECO:0007669"/>
    <property type="project" value="UniProtKB-SubCell"/>
</dbReference>
<keyword evidence="2" id="KW-1003">Cell membrane</keyword>
<dbReference type="CDD" id="cd14967">
    <property type="entry name" value="7tmA_amine_R-like"/>
    <property type="match status" value="1"/>
</dbReference>
<evidence type="ECO:0000259" key="12">
    <source>
        <dbReference type="PROSITE" id="PS50262"/>
    </source>
</evidence>
<organism evidence="13 14">
    <name type="scientific">Desmophyllum pertusum</name>
    <dbReference type="NCBI Taxonomy" id="174260"/>
    <lineage>
        <taxon>Eukaryota</taxon>
        <taxon>Metazoa</taxon>
        <taxon>Cnidaria</taxon>
        <taxon>Anthozoa</taxon>
        <taxon>Hexacorallia</taxon>
        <taxon>Scleractinia</taxon>
        <taxon>Caryophylliina</taxon>
        <taxon>Caryophylliidae</taxon>
        <taxon>Desmophyllum</taxon>
    </lineage>
</organism>
<gene>
    <name evidence="13" type="primary">ADRB2_1</name>
    <name evidence="13" type="ORF">OS493_009627</name>
</gene>
<dbReference type="PRINTS" id="PR00237">
    <property type="entry name" value="GPCRRHODOPSN"/>
</dbReference>
<feature type="transmembrane region" description="Helical" evidence="11">
    <location>
        <begin position="65"/>
        <end position="87"/>
    </location>
</feature>
<feature type="transmembrane region" description="Helical" evidence="11">
    <location>
        <begin position="31"/>
        <end position="53"/>
    </location>
</feature>
<dbReference type="GO" id="GO:0004993">
    <property type="term" value="F:G protein-coupled serotonin receptor activity"/>
    <property type="evidence" value="ECO:0007669"/>
    <property type="project" value="UniProtKB-ARBA"/>
</dbReference>
<evidence type="ECO:0000256" key="2">
    <source>
        <dbReference type="ARBA" id="ARBA00022475"/>
    </source>
</evidence>
<dbReference type="GO" id="GO:0043410">
    <property type="term" value="P:positive regulation of MAPK cascade"/>
    <property type="evidence" value="ECO:0007669"/>
    <property type="project" value="TreeGrafter"/>
</dbReference>
<evidence type="ECO:0000256" key="3">
    <source>
        <dbReference type="ARBA" id="ARBA00022692"/>
    </source>
</evidence>
<dbReference type="PANTHER" id="PTHR24248:SF199">
    <property type="entry name" value="IP13425P-RELATED"/>
    <property type="match status" value="1"/>
</dbReference>
<dbReference type="InterPro" id="IPR017452">
    <property type="entry name" value="GPCR_Rhodpsn_7TM"/>
</dbReference>
<protein>
    <submittedName>
        <fullName evidence="13">Beta-2 adrenergic receptor</fullName>
    </submittedName>
</protein>
<keyword evidence="14" id="KW-1185">Reference proteome</keyword>
<dbReference type="PANTHER" id="PTHR24248">
    <property type="entry name" value="ADRENERGIC RECEPTOR-RELATED G-PROTEIN COUPLED RECEPTOR"/>
    <property type="match status" value="1"/>
</dbReference>
<feature type="transmembrane region" description="Helical" evidence="11">
    <location>
        <begin position="248"/>
        <end position="271"/>
    </location>
</feature>
<accession>A0A9X0CL72</accession>
<evidence type="ECO:0000256" key="9">
    <source>
        <dbReference type="ARBA" id="ARBA00023224"/>
    </source>
</evidence>
<feature type="transmembrane region" description="Helical" evidence="11">
    <location>
        <begin position="107"/>
        <end position="129"/>
    </location>
</feature>
<dbReference type="OrthoDB" id="5957871at2759"/>
<evidence type="ECO:0000256" key="6">
    <source>
        <dbReference type="ARBA" id="ARBA00023136"/>
    </source>
</evidence>
<feature type="domain" description="G-protein coupled receptors family 1 profile" evidence="12">
    <location>
        <begin position="44"/>
        <end position="300"/>
    </location>
</feature>
<proteinExistence type="inferred from homology"/>
<dbReference type="AlphaFoldDB" id="A0A9X0CL72"/>
<dbReference type="SMART" id="SM01381">
    <property type="entry name" value="7TM_GPCR_Srsx"/>
    <property type="match status" value="1"/>
</dbReference>